<evidence type="ECO:0000313" key="1">
    <source>
        <dbReference type="EMBL" id="KGF33907.1"/>
    </source>
</evidence>
<accession>A0A096ATG6</accession>
<comment type="caution">
    <text evidence="1">The sequence shown here is derived from an EMBL/GenBank/DDBJ whole genome shotgun (WGS) entry which is preliminary data.</text>
</comment>
<reference evidence="1 2" key="1">
    <citation type="submission" date="2014-07" db="EMBL/GenBank/DDBJ databases">
        <authorList>
            <person name="McCorrison J."/>
            <person name="Sanka R."/>
            <person name="Torralba M."/>
            <person name="Gillis M."/>
            <person name="Haft D.H."/>
            <person name="Methe B."/>
            <person name="Sutton G."/>
            <person name="Nelson K.E."/>
        </authorList>
    </citation>
    <scope>NUCLEOTIDE SEQUENCE [LARGE SCALE GENOMIC DNA]</scope>
    <source>
        <strain evidence="1 2">DNF00853</strain>
    </source>
</reference>
<name>A0A096ATG6_9BACT</name>
<dbReference type="EMBL" id="JRNN01000077">
    <property type="protein sequence ID" value="KGF33907.1"/>
    <property type="molecule type" value="Genomic_DNA"/>
</dbReference>
<proteinExistence type="predicted"/>
<gene>
    <name evidence="1" type="ORF">HMPREF2137_09770</name>
</gene>
<sequence length="86" mass="9517">MIHSAPGKIRNVLAHVPANVKCFARKTPLKQGFKTCKIEKINRLAGCKTGDWQGGKNVFLGKNIELAALLTSFWRSIYMSLPSKGM</sequence>
<dbReference type="Proteomes" id="UP000029556">
    <property type="component" value="Unassembled WGS sequence"/>
</dbReference>
<evidence type="ECO:0000313" key="2">
    <source>
        <dbReference type="Proteomes" id="UP000029556"/>
    </source>
</evidence>
<dbReference type="AlphaFoldDB" id="A0A096ATG6"/>
<protein>
    <submittedName>
        <fullName evidence="1">Uncharacterized protein</fullName>
    </submittedName>
</protein>
<organism evidence="1 2">
    <name type="scientific">Hoylesella buccalis DNF00853</name>
    <dbReference type="NCBI Taxonomy" id="1401074"/>
    <lineage>
        <taxon>Bacteria</taxon>
        <taxon>Pseudomonadati</taxon>
        <taxon>Bacteroidota</taxon>
        <taxon>Bacteroidia</taxon>
        <taxon>Bacteroidales</taxon>
        <taxon>Prevotellaceae</taxon>
        <taxon>Hoylesella</taxon>
    </lineage>
</organism>